<dbReference type="SUPFAM" id="SSF46785">
    <property type="entry name" value="Winged helix' DNA-binding domain"/>
    <property type="match status" value="1"/>
</dbReference>
<dbReference type="Gene3D" id="2.60.120.10">
    <property type="entry name" value="Jelly Rolls"/>
    <property type="match status" value="1"/>
</dbReference>
<dbReference type="InterPro" id="IPR018488">
    <property type="entry name" value="cNMP-bd_CS"/>
</dbReference>
<dbReference type="PROSITE" id="PS50042">
    <property type="entry name" value="CNMP_BINDING_3"/>
    <property type="match status" value="1"/>
</dbReference>
<dbReference type="InterPro" id="IPR036388">
    <property type="entry name" value="WH-like_DNA-bd_sf"/>
</dbReference>
<comment type="caution">
    <text evidence="3">The sequence shown here is derived from an EMBL/GenBank/DDBJ whole genome shotgun (WGS) entry which is preliminary data.</text>
</comment>
<evidence type="ECO:0000313" key="3">
    <source>
        <dbReference type="EMBL" id="MFC0212620.1"/>
    </source>
</evidence>
<accession>A0ABV6DIZ7</accession>
<dbReference type="PANTHER" id="PTHR24567:SF74">
    <property type="entry name" value="HTH-TYPE TRANSCRIPTIONAL REGULATOR ARCR"/>
    <property type="match status" value="1"/>
</dbReference>
<dbReference type="Pfam" id="PF00027">
    <property type="entry name" value="cNMP_binding"/>
    <property type="match status" value="1"/>
</dbReference>
<dbReference type="InterPro" id="IPR014710">
    <property type="entry name" value="RmlC-like_jellyroll"/>
</dbReference>
<gene>
    <name evidence="3" type="ORF">ACFFK0_09100</name>
</gene>
<dbReference type="SUPFAM" id="SSF51206">
    <property type="entry name" value="cAMP-binding domain-like"/>
    <property type="match status" value="1"/>
</dbReference>
<proteinExistence type="predicted"/>
<dbReference type="InterPro" id="IPR050397">
    <property type="entry name" value="Env_Response_Regulators"/>
</dbReference>
<dbReference type="EMBL" id="JBHLWN010000031">
    <property type="protein sequence ID" value="MFC0212620.1"/>
    <property type="molecule type" value="Genomic_DNA"/>
</dbReference>
<dbReference type="SMART" id="SM00100">
    <property type="entry name" value="cNMP"/>
    <property type="match status" value="1"/>
</dbReference>
<dbReference type="Proteomes" id="UP001589776">
    <property type="component" value="Unassembled WGS sequence"/>
</dbReference>
<dbReference type="InterPro" id="IPR000595">
    <property type="entry name" value="cNMP-bd_dom"/>
</dbReference>
<dbReference type="RefSeq" id="WP_377469818.1">
    <property type="nucleotide sequence ID" value="NZ_JBHLWN010000031.1"/>
</dbReference>
<protein>
    <submittedName>
        <fullName evidence="3">Crp/Fnr family transcriptional regulator</fullName>
    </submittedName>
</protein>
<sequence length="220" mass="24675">MIEFLTMVPLFKMLNNDHLKAVANICHMKTIAPGTVLFREKEPGNTFYIVYSGAVKVYTTGANGDEKILSVFKEGDSFGELSLLDGKPRSASAQTLETSVLITLVGRDFLALLKDQFDITLGIMQELCNRLRDTNQQVHDLTFLDANSRVLKSLIKLANKHGKREGNVIIVKMVLNYDEISQMAGVQKPVLMQVMRHLQERGILNMAFGDMRLDVSKLRS</sequence>
<dbReference type="InterPro" id="IPR036390">
    <property type="entry name" value="WH_DNA-bd_sf"/>
</dbReference>
<feature type="domain" description="Cyclic nucleotide-binding" evidence="2">
    <location>
        <begin position="10"/>
        <end position="130"/>
    </location>
</feature>
<reference evidence="3 4" key="1">
    <citation type="submission" date="2024-09" db="EMBL/GenBank/DDBJ databases">
        <authorList>
            <person name="Sun Q."/>
            <person name="Mori K."/>
        </authorList>
    </citation>
    <scope>NUCLEOTIDE SEQUENCE [LARGE SCALE GENOMIC DNA]</scope>
    <source>
        <strain evidence="3 4">CCM 7759</strain>
    </source>
</reference>
<keyword evidence="4" id="KW-1185">Reference proteome</keyword>
<dbReference type="PANTHER" id="PTHR24567">
    <property type="entry name" value="CRP FAMILY TRANSCRIPTIONAL REGULATORY PROTEIN"/>
    <property type="match status" value="1"/>
</dbReference>
<evidence type="ECO:0000313" key="4">
    <source>
        <dbReference type="Proteomes" id="UP001589776"/>
    </source>
</evidence>
<evidence type="ECO:0000256" key="1">
    <source>
        <dbReference type="ARBA" id="ARBA00023159"/>
    </source>
</evidence>
<dbReference type="PROSITE" id="PS00889">
    <property type="entry name" value="CNMP_BINDING_2"/>
    <property type="match status" value="1"/>
</dbReference>
<dbReference type="Gene3D" id="1.10.10.10">
    <property type="entry name" value="Winged helix-like DNA-binding domain superfamily/Winged helix DNA-binding domain"/>
    <property type="match status" value="1"/>
</dbReference>
<dbReference type="CDD" id="cd00038">
    <property type="entry name" value="CAP_ED"/>
    <property type="match status" value="1"/>
</dbReference>
<evidence type="ECO:0000259" key="2">
    <source>
        <dbReference type="PROSITE" id="PS50042"/>
    </source>
</evidence>
<keyword evidence="1" id="KW-0010">Activator</keyword>
<dbReference type="InterPro" id="IPR018490">
    <property type="entry name" value="cNMP-bd_dom_sf"/>
</dbReference>
<organism evidence="3 4">
    <name type="scientific">Paenibacillus chartarius</name>
    <dbReference type="NCBI Taxonomy" id="747481"/>
    <lineage>
        <taxon>Bacteria</taxon>
        <taxon>Bacillati</taxon>
        <taxon>Bacillota</taxon>
        <taxon>Bacilli</taxon>
        <taxon>Bacillales</taxon>
        <taxon>Paenibacillaceae</taxon>
        <taxon>Paenibacillus</taxon>
    </lineage>
</organism>
<name>A0ABV6DIZ7_9BACL</name>